<feature type="transmembrane region" description="Helical" evidence="1">
    <location>
        <begin position="63"/>
        <end position="83"/>
    </location>
</feature>
<comment type="caution">
    <text evidence="3">The sequence shown here is derived from an EMBL/GenBank/DDBJ whole genome shotgun (WGS) entry which is preliminary data.</text>
</comment>
<protein>
    <recommendedName>
        <fullName evidence="2">Prepilin type IV endopeptidase peptidase domain-containing protein</fullName>
    </recommendedName>
</protein>
<feature type="transmembrane region" description="Helical" evidence="1">
    <location>
        <begin position="157"/>
        <end position="176"/>
    </location>
</feature>
<dbReference type="Gene3D" id="1.20.120.1220">
    <property type="match status" value="1"/>
</dbReference>
<keyword evidence="4" id="KW-1185">Reference proteome</keyword>
<keyword evidence="1" id="KW-0472">Membrane</keyword>
<dbReference type="GO" id="GO:0016020">
    <property type="term" value="C:membrane"/>
    <property type="evidence" value="ECO:0007669"/>
    <property type="project" value="InterPro"/>
</dbReference>
<feature type="transmembrane region" description="Helical" evidence="1">
    <location>
        <begin position="103"/>
        <end position="126"/>
    </location>
</feature>
<dbReference type="InterPro" id="IPR000045">
    <property type="entry name" value="Prepilin_IV_endopep_pep"/>
</dbReference>
<evidence type="ECO:0000313" key="3">
    <source>
        <dbReference type="EMBL" id="PZF75185.1"/>
    </source>
</evidence>
<dbReference type="EMBL" id="QKVK01000014">
    <property type="protein sequence ID" value="PZF75185.1"/>
    <property type="molecule type" value="Genomic_DNA"/>
</dbReference>
<reference evidence="4" key="1">
    <citation type="submission" date="2018-06" db="EMBL/GenBank/DDBJ databases">
        <title>Aestuariibacter litoralis strain KCTC 52945T.</title>
        <authorList>
            <person name="Li X."/>
            <person name="Salam N."/>
            <person name="Li J.-L."/>
            <person name="Chen Y.-M."/>
            <person name="Yang Z.-W."/>
            <person name="Zhang L.-Y."/>
            <person name="Han M.-X."/>
            <person name="Xiao M."/>
            <person name="Li W.-J."/>
        </authorList>
    </citation>
    <scope>NUCLEOTIDE SEQUENCE [LARGE SCALE GENOMIC DNA]</scope>
    <source>
        <strain evidence="4">KCTC 52945</strain>
    </source>
</reference>
<sequence length="178" mass="19604">MLAPVISILPFAFAFLVIFGALSDLSTFRIPNWVSYGLVLLFCIHAFLLWLTEPYMPTMSFRVPASAYNFAIGFAVLVVSIIFWRRGYIGGGDAKYLAATSLWMGPVGVVQFMVILSALALIMALILKISASWGFLVHAGGLPAFVKRLYAKFEDNQLPYGFPIGVAALIMIPEIFKL</sequence>
<evidence type="ECO:0000313" key="4">
    <source>
        <dbReference type="Proteomes" id="UP000248795"/>
    </source>
</evidence>
<dbReference type="GO" id="GO:0004190">
    <property type="term" value="F:aspartic-type endopeptidase activity"/>
    <property type="evidence" value="ECO:0007669"/>
    <property type="project" value="InterPro"/>
</dbReference>
<name>A0A2W2AIA2_9HYPH</name>
<organism evidence="3 4">
    <name type="scientific">Aestuariivirga litoralis</name>
    <dbReference type="NCBI Taxonomy" id="2650924"/>
    <lineage>
        <taxon>Bacteria</taxon>
        <taxon>Pseudomonadati</taxon>
        <taxon>Pseudomonadota</taxon>
        <taxon>Alphaproteobacteria</taxon>
        <taxon>Hyphomicrobiales</taxon>
        <taxon>Aestuariivirgaceae</taxon>
        <taxon>Aestuariivirga</taxon>
    </lineage>
</organism>
<evidence type="ECO:0000256" key="1">
    <source>
        <dbReference type="SAM" id="Phobius"/>
    </source>
</evidence>
<keyword evidence="1" id="KW-0812">Transmembrane</keyword>
<dbReference type="RefSeq" id="WP_111200217.1">
    <property type="nucleotide sequence ID" value="NZ_QKVK01000014.1"/>
</dbReference>
<proteinExistence type="predicted"/>
<feature type="transmembrane region" description="Helical" evidence="1">
    <location>
        <begin position="133"/>
        <end position="151"/>
    </location>
</feature>
<evidence type="ECO:0000259" key="2">
    <source>
        <dbReference type="Pfam" id="PF01478"/>
    </source>
</evidence>
<gene>
    <name evidence="3" type="ORF">DK847_19495</name>
</gene>
<dbReference type="Proteomes" id="UP000248795">
    <property type="component" value="Unassembled WGS sequence"/>
</dbReference>
<feature type="transmembrane region" description="Helical" evidence="1">
    <location>
        <begin position="33"/>
        <end position="51"/>
    </location>
</feature>
<dbReference type="AlphaFoldDB" id="A0A2W2AIA2"/>
<keyword evidence="1" id="KW-1133">Transmembrane helix</keyword>
<feature type="domain" description="Prepilin type IV endopeptidase peptidase" evidence="2">
    <location>
        <begin position="12"/>
        <end position="125"/>
    </location>
</feature>
<accession>A0A2W2AIA2</accession>
<dbReference type="Pfam" id="PF01478">
    <property type="entry name" value="Peptidase_A24"/>
    <property type="match status" value="1"/>
</dbReference>